<evidence type="ECO:0000313" key="2">
    <source>
        <dbReference type="Proteomes" id="UP000287609"/>
    </source>
</evidence>
<dbReference type="Proteomes" id="UP000287609">
    <property type="component" value="Unassembled WGS sequence"/>
</dbReference>
<dbReference type="EMBL" id="QXGM01000001">
    <property type="protein sequence ID" value="RSX55947.1"/>
    <property type="molecule type" value="Genomic_DNA"/>
</dbReference>
<dbReference type="AlphaFoldDB" id="A0A430FT01"/>
<accession>A0A430FT01</accession>
<reference evidence="1 2" key="1">
    <citation type="submission" date="2018-09" db="EMBL/GenBank/DDBJ databases">
        <title>Characterization of the phylogenetic diversity of five novel species belonging to the genus Bifidobacterium.</title>
        <authorList>
            <person name="Lugli G.A."/>
            <person name="Duranti S."/>
            <person name="Milani C."/>
        </authorList>
    </citation>
    <scope>NUCLEOTIDE SEQUENCE [LARGE SCALE GENOMIC DNA]</scope>
    <source>
        <strain evidence="1 2">2036B</strain>
    </source>
</reference>
<name>A0A430FT01_9BIFI</name>
<protein>
    <recommendedName>
        <fullName evidence="3">Transporter</fullName>
    </recommendedName>
</protein>
<keyword evidence="2" id="KW-1185">Reference proteome</keyword>
<comment type="caution">
    <text evidence="1">The sequence shown here is derived from an EMBL/GenBank/DDBJ whole genome shotgun (WGS) entry which is preliminary data.</text>
</comment>
<evidence type="ECO:0008006" key="3">
    <source>
        <dbReference type="Google" id="ProtNLM"/>
    </source>
</evidence>
<organism evidence="1 2">
    <name type="scientific">Bifidobacterium dolichotidis</name>
    <dbReference type="NCBI Taxonomy" id="2306976"/>
    <lineage>
        <taxon>Bacteria</taxon>
        <taxon>Bacillati</taxon>
        <taxon>Actinomycetota</taxon>
        <taxon>Actinomycetes</taxon>
        <taxon>Bifidobacteriales</taxon>
        <taxon>Bifidobacteriaceae</taxon>
        <taxon>Bifidobacterium</taxon>
    </lineage>
</organism>
<dbReference type="OrthoDB" id="3243054at2"/>
<sequence length="78" mass="8748">MFKRLLWIGLGIITGVMIVSKAQAFVKANTPDKARQFVLGPDQDHVGMRTLESLVAEFKTAQRTREAQLNKQYSGIID</sequence>
<proteinExistence type="predicted"/>
<dbReference type="RefSeq" id="WP_125963114.1">
    <property type="nucleotide sequence ID" value="NZ_QXGM01000001.1"/>
</dbReference>
<evidence type="ECO:0000313" key="1">
    <source>
        <dbReference type="EMBL" id="RSX55947.1"/>
    </source>
</evidence>
<gene>
    <name evidence="1" type="ORF">D2E26_0510</name>
</gene>